<feature type="compositionally biased region" description="Low complexity" evidence="1">
    <location>
        <begin position="1"/>
        <end position="13"/>
    </location>
</feature>
<feature type="region of interest" description="Disordered" evidence="1">
    <location>
        <begin position="164"/>
        <end position="262"/>
    </location>
</feature>
<evidence type="ECO:0000313" key="3">
    <source>
        <dbReference type="EMBL" id="WJZ85713.1"/>
    </source>
</evidence>
<keyword evidence="2" id="KW-0812">Transmembrane</keyword>
<dbReference type="EMBL" id="CP126651">
    <property type="protein sequence ID" value="WJZ85713.1"/>
    <property type="molecule type" value="Genomic_DNA"/>
</dbReference>
<feature type="compositionally biased region" description="Basic residues" evidence="1">
    <location>
        <begin position="167"/>
        <end position="179"/>
    </location>
</feature>
<feature type="compositionally biased region" description="Basic and acidic residues" evidence="1">
    <location>
        <begin position="188"/>
        <end position="207"/>
    </location>
</feature>
<keyword evidence="4" id="KW-1185">Reference proteome</keyword>
<evidence type="ECO:0000256" key="1">
    <source>
        <dbReference type="SAM" id="MobiDB-lite"/>
    </source>
</evidence>
<evidence type="ECO:0000313" key="4">
    <source>
        <dbReference type="Proteomes" id="UP001227230"/>
    </source>
</evidence>
<feature type="region of interest" description="Disordered" evidence="1">
    <location>
        <begin position="1"/>
        <end position="25"/>
    </location>
</feature>
<feature type="transmembrane region" description="Helical" evidence="2">
    <location>
        <begin position="117"/>
        <end position="134"/>
    </location>
</feature>
<dbReference type="Proteomes" id="UP001227230">
    <property type="component" value="Chromosome 4"/>
</dbReference>
<feature type="compositionally biased region" description="Basic and acidic residues" evidence="1">
    <location>
        <begin position="236"/>
        <end position="247"/>
    </location>
</feature>
<gene>
    <name evidence="3" type="ORF">VitviT2T_005233</name>
</gene>
<accession>A0ABY9BRY5</accession>
<keyword evidence="2" id="KW-0472">Membrane</keyword>
<reference evidence="3 4" key="1">
    <citation type="journal article" date="2023" name="Hortic Res">
        <title>The complete reference genome for grapevine (Vitis vinifera L.) genetics and breeding.</title>
        <authorList>
            <person name="Shi X."/>
            <person name="Cao S."/>
            <person name="Wang X."/>
            <person name="Huang S."/>
            <person name="Wang Y."/>
            <person name="Liu Z."/>
            <person name="Liu W."/>
            <person name="Leng X."/>
            <person name="Peng Y."/>
            <person name="Wang N."/>
            <person name="Wang Y."/>
            <person name="Ma Z."/>
            <person name="Xu X."/>
            <person name="Zhang F."/>
            <person name="Xue H."/>
            <person name="Zhong H."/>
            <person name="Wang Y."/>
            <person name="Zhang K."/>
            <person name="Velt A."/>
            <person name="Avia K."/>
            <person name="Holtgrawe D."/>
            <person name="Grimplet J."/>
            <person name="Matus J.T."/>
            <person name="Ware D."/>
            <person name="Wu X."/>
            <person name="Wang H."/>
            <person name="Liu C."/>
            <person name="Fang Y."/>
            <person name="Rustenholz C."/>
            <person name="Cheng Z."/>
            <person name="Xiao H."/>
            <person name="Zhou Y."/>
        </authorList>
    </citation>
    <scope>NUCLEOTIDE SEQUENCE [LARGE SCALE GENOMIC DNA]</scope>
    <source>
        <strain evidence="4">cv. Pinot noir / PN40024</strain>
        <tissue evidence="3">Leaf</tissue>
    </source>
</reference>
<name>A0ABY9BRY5_VITVI</name>
<sequence length="287" mass="32433">MGAQLLPLPVTATAPPPPSPFQNLKFPVPKRRRFANSPPTAAPRWDSNAETVRTQRFRFNDFVSDDDDDDDEDYEFDFGRKEEQRTWWFDDSPGIDDDGEFEFWEESVDGFGVVFKVFRAFGWMLPAIAISMLLGTGPNALIMALALPLGQTALSLAIDKVWGRTSNRPKPRSQTKKKPFSQAARNTRMNEEKRGENKENCKGRETYKSWVGAPDGSVKGSKTAPSFGGWDELDKEGEANKTPRRVPDGPPRQQKKSKLSRRNRETPLLLRLLIAVFPFLGSWAKLL</sequence>
<feature type="transmembrane region" description="Helical" evidence="2">
    <location>
        <begin position="268"/>
        <end position="286"/>
    </location>
</feature>
<keyword evidence="2" id="KW-1133">Transmembrane helix</keyword>
<organism evidence="3 4">
    <name type="scientific">Vitis vinifera</name>
    <name type="common">Grape</name>
    <dbReference type="NCBI Taxonomy" id="29760"/>
    <lineage>
        <taxon>Eukaryota</taxon>
        <taxon>Viridiplantae</taxon>
        <taxon>Streptophyta</taxon>
        <taxon>Embryophyta</taxon>
        <taxon>Tracheophyta</taxon>
        <taxon>Spermatophyta</taxon>
        <taxon>Magnoliopsida</taxon>
        <taxon>eudicotyledons</taxon>
        <taxon>Gunneridae</taxon>
        <taxon>Pentapetalae</taxon>
        <taxon>rosids</taxon>
        <taxon>Vitales</taxon>
        <taxon>Vitaceae</taxon>
        <taxon>Viteae</taxon>
        <taxon>Vitis</taxon>
    </lineage>
</organism>
<dbReference type="PANTHER" id="PTHR35719">
    <property type="entry name" value="OS01G0680600 PROTEIN"/>
    <property type="match status" value="1"/>
</dbReference>
<protein>
    <submittedName>
        <fullName evidence="3">Uncharacterized protein</fullName>
    </submittedName>
</protein>
<evidence type="ECO:0000256" key="2">
    <source>
        <dbReference type="SAM" id="Phobius"/>
    </source>
</evidence>
<dbReference type="PANTHER" id="PTHR35719:SF5">
    <property type="entry name" value="T6K12.7 PROTEIN"/>
    <property type="match status" value="1"/>
</dbReference>
<proteinExistence type="predicted"/>